<evidence type="ECO:0000256" key="5">
    <source>
        <dbReference type="ARBA" id="ARBA00023125"/>
    </source>
</evidence>
<dbReference type="NCBIfam" id="NF003995">
    <property type="entry name" value="PRK05472.2-4"/>
    <property type="match status" value="1"/>
</dbReference>
<dbReference type="Proteomes" id="UP000030661">
    <property type="component" value="Unassembled WGS sequence"/>
</dbReference>
<gene>
    <name evidence="7" type="primary">rex</name>
    <name evidence="9" type="ORF">U27_05509</name>
</gene>
<dbReference type="PANTHER" id="PTHR35786:SF1">
    <property type="entry name" value="REDOX-SENSING TRANSCRIPTIONAL REPRESSOR REX 1"/>
    <property type="match status" value="1"/>
</dbReference>
<dbReference type="NCBIfam" id="NF003994">
    <property type="entry name" value="PRK05472.2-3"/>
    <property type="match status" value="1"/>
</dbReference>
<keyword evidence="4 7" id="KW-0520">NAD</keyword>
<dbReference type="AlphaFoldDB" id="A0A081C1T0"/>
<feature type="binding site" evidence="7">
    <location>
        <begin position="97"/>
        <end position="102"/>
    </location>
    <ligand>
        <name>NAD(+)</name>
        <dbReference type="ChEBI" id="CHEBI:57540"/>
    </ligand>
</feature>
<dbReference type="SMART" id="SM00881">
    <property type="entry name" value="CoA_binding"/>
    <property type="match status" value="1"/>
</dbReference>
<comment type="subunit">
    <text evidence="7">Homodimer.</text>
</comment>
<dbReference type="Gene3D" id="3.40.50.720">
    <property type="entry name" value="NAD(P)-binding Rossmann-like Domain"/>
    <property type="match status" value="1"/>
</dbReference>
<dbReference type="GO" id="GO:0003677">
    <property type="term" value="F:DNA binding"/>
    <property type="evidence" value="ECO:0007669"/>
    <property type="project" value="UniProtKB-UniRule"/>
</dbReference>
<dbReference type="GO" id="GO:0003700">
    <property type="term" value="F:DNA-binding transcription factor activity"/>
    <property type="evidence" value="ECO:0007669"/>
    <property type="project" value="UniProtKB-UniRule"/>
</dbReference>
<dbReference type="Pfam" id="PF02629">
    <property type="entry name" value="CoA_binding"/>
    <property type="match status" value="1"/>
</dbReference>
<dbReference type="SUPFAM" id="SSF51735">
    <property type="entry name" value="NAD(P)-binding Rossmann-fold domains"/>
    <property type="match status" value="1"/>
</dbReference>
<dbReference type="InterPro" id="IPR022876">
    <property type="entry name" value="Tscrpt_rep_Rex"/>
</dbReference>
<evidence type="ECO:0000256" key="1">
    <source>
        <dbReference type="ARBA" id="ARBA00022490"/>
    </source>
</evidence>
<feature type="domain" description="CoA-binding" evidence="8">
    <location>
        <begin position="87"/>
        <end position="195"/>
    </location>
</feature>
<dbReference type="Pfam" id="PF06971">
    <property type="entry name" value="Put_DNA-bind_N"/>
    <property type="match status" value="1"/>
</dbReference>
<keyword evidence="6 7" id="KW-0804">Transcription</keyword>
<dbReference type="InterPro" id="IPR036388">
    <property type="entry name" value="WH-like_DNA-bd_sf"/>
</dbReference>
<dbReference type="InterPro" id="IPR009718">
    <property type="entry name" value="Rex_DNA-bd_C_dom"/>
</dbReference>
<keyword evidence="5 7" id="KW-0238">DNA-binding</keyword>
<dbReference type="InterPro" id="IPR036291">
    <property type="entry name" value="NAD(P)-bd_dom_sf"/>
</dbReference>
<comment type="function">
    <text evidence="7">Modulates transcription in response to changes in cellular NADH/NAD(+) redox state.</text>
</comment>
<dbReference type="Gene3D" id="1.10.10.10">
    <property type="entry name" value="Winged helix-like DNA-binding domain superfamily/Winged helix DNA-binding domain"/>
    <property type="match status" value="1"/>
</dbReference>
<dbReference type="GO" id="GO:0051775">
    <property type="term" value="P:response to redox state"/>
    <property type="evidence" value="ECO:0007669"/>
    <property type="project" value="InterPro"/>
</dbReference>
<dbReference type="EMBL" id="DF820467">
    <property type="protein sequence ID" value="GAK58535.1"/>
    <property type="molecule type" value="Genomic_DNA"/>
</dbReference>
<evidence type="ECO:0000256" key="7">
    <source>
        <dbReference type="HAMAP-Rule" id="MF_01131"/>
    </source>
</evidence>
<dbReference type="eggNOG" id="COG2344">
    <property type="taxonomic scope" value="Bacteria"/>
</dbReference>
<keyword evidence="2 7" id="KW-0678">Repressor</keyword>
<dbReference type="SUPFAM" id="SSF46785">
    <property type="entry name" value="Winged helix' DNA-binding domain"/>
    <property type="match status" value="1"/>
</dbReference>
<dbReference type="GO" id="GO:0045892">
    <property type="term" value="P:negative regulation of DNA-templated transcription"/>
    <property type="evidence" value="ECO:0007669"/>
    <property type="project" value="InterPro"/>
</dbReference>
<keyword evidence="10" id="KW-1185">Reference proteome</keyword>
<evidence type="ECO:0000256" key="4">
    <source>
        <dbReference type="ARBA" id="ARBA00023027"/>
    </source>
</evidence>
<evidence type="ECO:0000256" key="6">
    <source>
        <dbReference type="ARBA" id="ARBA00023163"/>
    </source>
</evidence>
<dbReference type="STRING" id="1499967.U27_05509"/>
<dbReference type="HAMAP" id="MF_01131">
    <property type="entry name" value="Rex"/>
    <property type="match status" value="1"/>
</dbReference>
<dbReference type="GO" id="GO:0005737">
    <property type="term" value="C:cytoplasm"/>
    <property type="evidence" value="ECO:0007669"/>
    <property type="project" value="UniProtKB-SubCell"/>
</dbReference>
<reference evidence="9" key="1">
    <citation type="journal article" date="2015" name="PeerJ">
        <title>First genomic representation of candidate bacterial phylum KSB3 points to enhanced environmental sensing as a trigger of wastewater bulking.</title>
        <authorList>
            <person name="Sekiguchi Y."/>
            <person name="Ohashi A."/>
            <person name="Parks D.H."/>
            <person name="Yamauchi T."/>
            <person name="Tyson G.W."/>
            <person name="Hugenholtz P."/>
        </authorList>
    </citation>
    <scope>NUCLEOTIDE SEQUENCE [LARGE SCALE GENOMIC DNA]</scope>
</reference>
<organism evidence="9">
    <name type="scientific">Vecturithrix granuli</name>
    <dbReference type="NCBI Taxonomy" id="1499967"/>
    <lineage>
        <taxon>Bacteria</taxon>
        <taxon>Candidatus Moduliflexota</taxon>
        <taxon>Candidatus Vecturitrichia</taxon>
        <taxon>Candidatus Vecturitrichales</taxon>
        <taxon>Candidatus Vecturitrichaceae</taxon>
        <taxon>Candidatus Vecturithrix</taxon>
    </lineage>
</organism>
<dbReference type="InterPro" id="IPR003781">
    <property type="entry name" value="CoA-bd"/>
</dbReference>
<accession>A0A081C1T0</accession>
<dbReference type="PANTHER" id="PTHR35786">
    <property type="entry name" value="REDOX-SENSING TRANSCRIPTIONAL REPRESSOR REX"/>
    <property type="match status" value="1"/>
</dbReference>
<feature type="DNA-binding region" description="H-T-H motif" evidence="7">
    <location>
        <begin position="17"/>
        <end position="56"/>
    </location>
</feature>
<dbReference type="InterPro" id="IPR036390">
    <property type="entry name" value="WH_DNA-bd_sf"/>
</dbReference>
<dbReference type="HOGENOM" id="CLU_061534_1_0_0"/>
<evidence type="ECO:0000259" key="8">
    <source>
        <dbReference type="SMART" id="SM00881"/>
    </source>
</evidence>
<dbReference type="NCBIfam" id="NF003993">
    <property type="entry name" value="PRK05472.2-2"/>
    <property type="match status" value="1"/>
</dbReference>
<keyword evidence="3 7" id="KW-0805">Transcription regulation</keyword>
<evidence type="ECO:0000256" key="3">
    <source>
        <dbReference type="ARBA" id="ARBA00023015"/>
    </source>
</evidence>
<sequence>MKTADNISEFTIYRLSIYKRCLEELEREQMKTISSKDFAARFGLNSAQVRKDLAFFGEFGIRGMGYPVTTLKEQILHILGLTDHAFGPRVWKAILIGAGKLGTALLKYTELRQHKFEILAAFDANLNACEYIRQQQAAMVNAPIVLYPLERLEQVVAEYAPDIAILAVTAENAQMITDRLVYAGIHAILNFVPVQLLVPASVKVRTVDLIAELQCLTYHLHQEEVQKLEKSQIETETSEVR</sequence>
<evidence type="ECO:0000313" key="10">
    <source>
        <dbReference type="Proteomes" id="UP000030661"/>
    </source>
</evidence>
<keyword evidence="1 7" id="KW-0963">Cytoplasm</keyword>
<protein>
    <recommendedName>
        <fullName evidence="7">Redox-sensing transcriptional repressor Rex</fullName>
    </recommendedName>
</protein>
<evidence type="ECO:0000256" key="2">
    <source>
        <dbReference type="ARBA" id="ARBA00022491"/>
    </source>
</evidence>
<dbReference type="NCBIfam" id="NF003996">
    <property type="entry name" value="PRK05472.2-5"/>
    <property type="match status" value="1"/>
</dbReference>
<comment type="subcellular location">
    <subcellularLocation>
        <location evidence="7">Cytoplasm</location>
    </subcellularLocation>
</comment>
<name>A0A081C1T0_VECG1</name>
<dbReference type="InterPro" id="IPR058236">
    <property type="entry name" value="Rex_actinobacterial-type"/>
</dbReference>
<proteinExistence type="inferred from homology"/>
<evidence type="ECO:0000313" key="9">
    <source>
        <dbReference type="EMBL" id="GAK58535.1"/>
    </source>
</evidence>
<comment type="similarity">
    <text evidence="7">Belongs to the transcriptional regulatory Rex family.</text>
</comment>